<dbReference type="EMBL" id="BDGG01000015">
    <property type="protein sequence ID" value="GAV07629.1"/>
    <property type="molecule type" value="Genomic_DNA"/>
</dbReference>
<reference evidence="1 2" key="1">
    <citation type="journal article" date="2016" name="Nat. Commun.">
        <title>Extremotolerant tardigrade genome and improved radiotolerance of human cultured cells by tardigrade-unique protein.</title>
        <authorList>
            <person name="Hashimoto T."/>
            <person name="Horikawa D.D."/>
            <person name="Saito Y."/>
            <person name="Kuwahara H."/>
            <person name="Kozuka-Hata H."/>
            <person name="Shin-I T."/>
            <person name="Minakuchi Y."/>
            <person name="Ohishi K."/>
            <person name="Motoyama A."/>
            <person name="Aizu T."/>
            <person name="Enomoto A."/>
            <person name="Kondo K."/>
            <person name="Tanaka S."/>
            <person name="Hara Y."/>
            <person name="Koshikawa S."/>
            <person name="Sagara H."/>
            <person name="Miura T."/>
            <person name="Yokobori S."/>
            <person name="Miyagawa K."/>
            <person name="Suzuki Y."/>
            <person name="Kubo T."/>
            <person name="Oyama M."/>
            <person name="Kohara Y."/>
            <person name="Fujiyama A."/>
            <person name="Arakawa K."/>
            <person name="Katayama T."/>
            <person name="Toyoda A."/>
            <person name="Kunieda T."/>
        </authorList>
    </citation>
    <scope>NUCLEOTIDE SEQUENCE [LARGE SCALE GENOMIC DNA]</scope>
    <source>
        <strain evidence="1 2">YOKOZUNA-1</strain>
    </source>
</reference>
<sequence length="152" mass="17505">MEERNYQRFLGHTVTLKVPKDTLQELERMKLYWSMLPRLLVDDILRPLTPLRNEKIRARICQYFKNRIQPGSMFGDMLLASSPGLLPSISIDPVGLIKTLTHQVLISPGRLDHGPPLDRCIYKAHLLENHGIFHLNGQLERITIVESDCLQP</sequence>
<evidence type="ECO:0000313" key="2">
    <source>
        <dbReference type="Proteomes" id="UP000186922"/>
    </source>
</evidence>
<dbReference type="AlphaFoldDB" id="A0A1D1W953"/>
<organism evidence="1 2">
    <name type="scientific">Ramazzottius varieornatus</name>
    <name type="common">Water bear</name>
    <name type="synonym">Tardigrade</name>
    <dbReference type="NCBI Taxonomy" id="947166"/>
    <lineage>
        <taxon>Eukaryota</taxon>
        <taxon>Metazoa</taxon>
        <taxon>Ecdysozoa</taxon>
        <taxon>Tardigrada</taxon>
        <taxon>Eutardigrada</taxon>
        <taxon>Parachela</taxon>
        <taxon>Hypsibioidea</taxon>
        <taxon>Ramazzottiidae</taxon>
        <taxon>Ramazzottius</taxon>
    </lineage>
</organism>
<dbReference type="Proteomes" id="UP000186922">
    <property type="component" value="Unassembled WGS sequence"/>
</dbReference>
<gene>
    <name evidence="1" type="primary">RvY_17444-1</name>
    <name evidence="1" type="synonym">RvY_17444.1</name>
    <name evidence="1" type="ORF">RvY_17444</name>
</gene>
<accession>A0A1D1W953</accession>
<name>A0A1D1W953_RAMVA</name>
<comment type="caution">
    <text evidence="1">The sequence shown here is derived from an EMBL/GenBank/DDBJ whole genome shotgun (WGS) entry which is preliminary data.</text>
</comment>
<protein>
    <submittedName>
        <fullName evidence="1">Uncharacterized protein</fullName>
    </submittedName>
</protein>
<keyword evidence="2" id="KW-1185">Reference proteome</keyword>
<proteinExistence type="predicted"/>
<evidence type="ECO:0000313" key="1">
    <source>
        <dbReference type="EMBL" id="GAV07629.1"/>
    </source>
</evidence>